<dbReference type="Pfam" id="PF01380">
    <property type="entry name" value="SIS"/>
    <property type="match status" value="2"/>
</dbReference>
<evidence type="ECO:0000256" key="2">
    <source>
        <dbReference type="ARBA" id="ARBA00004496"/>
    </source>
</evidence>
<gene>
    <name evidence="10" type="primary">glmS</name>
    <name evidence="13" type="ORF">C8C77_11129</name>
</gene>
<evidence type="ECO:0000256" key="10">
    <source>
        <dbReference type="HAMAP-Rule" id="MF_00164"/>
    </source>
</evidence>
<dbReference type="RefSeq" id="WP_111572454.1">
    <property type="nucleotide sequence ID" value="NZ_QLME01000013.1"/>
</dbReference>
<feature type="domain" description="SIS" evidence="12">
    <location>
        <begin position="284"/>
        <end position="423"/>
    </location>
</feature>
<sequence>MCGIVGYIGKKDAAPILLEGLKKLEYRGYDSAGIAVQEKQGIALVKKKGKLNSLEEILKQKSPRGNVGIGHTRWATHGKPSTPNSHPHQSSEGEFVVVHNGIIENYLELKNQLKKEGYVFDSETDTEVIPNLISKFYQGNIEEAVRKAVDLLEGSYAIAVLSKKEKEKIVAVRKDSPLIIGLGEDEYFIGSDIPAILDHTRNVYILDDNEMAVLEHQGVKTYTVEGEELDKEIFNVDWEASMAEKGGYDHFMLKEIHEQPETVKNCINGRLTETDVKFEGFTMDQEELNKYNKIYIVACGTAYNSGLVGKYAIEKLARVPVEVAIASEFRYRDPIVDENTLVIVVSQSGETADTLAAVRESKAKGARIIGICNVVGSTIARESDDVIYIHAGPEIAVASTKAYIGMITVQYLLAIYFARIKGLLADDKSREIISSFKQIPEQIKEVLEKNEAEIKAQIDNYADRENIFYIGRGLDNAVVEEASLKLKEISYIHAESYPAGELKHGTLALVEEGVPVIAVATQTDVIDKTLSNIKEVKARDGVVTAVVTEGVKDLDDIDFRFEIPATNELLAGILSTVPLQLLAYYIAVERECAIDQPRNLAKSVTVE</sequence>
<dbReference type="GO" id="GO:0005975">
    <property type="term" value="P:carbohydrate metabolic process"/>
    <property type="evidence" value="ECO:0007669"/>
    <property type="project" value="UniProtKB-UniRule"/>
</dbReference>
<dbReference type="PANTHER" id="PTHR10937">
    <property type="entry name" value="GLUCOSAMINE--FRUCTOSE-6-PHOSPHATE AMINOTRANSFERASE, ISOMERIZING"/>
    <property type="match status" value="1"/>
</dbReference>
<keyword evidence="7 10" id="KW-0808">Transferase</keyword>
<name>A0A4R7Z0Y0_9FIRM</name>
<evidence type="ECO:0000259" key="11">
    <source>
        <dbReference type="PROSITE" id="PS51278"/>
    </source>
</evidence>
<keyword evidence="8" id="KW-0677">Repeat</keyword>
<dbReference type="InterPro" id="IPR035490">
    <property type="entry name" value="GlmS/FrlB_SIS"/>
</dbReference>
<dbReference type="Proteomes" id="UP000294697">
    <property type="component" value="Unassembled WGS sequence"/>
</dbReference>
<dbReference type="NCBIfam" id="TIGR01135">
    <property type="entry name" value="glmS"/>
    <property type="match status" value="1"/>
</dbReference>
<dbReference type="FunFam" id="3.40.50.10490:FF:000001">
    <property type="entry name" value="Glutamine--fructose-6-phosphate aminotransferase [isomerizing]"/>
    <property type="match status" value="1"/>
</dbReference>
<comment type="caution">
    <text evidence="13">The sequence shown here is derived from an EMBL/GenBank/DDBJ whole genome shotgun (WGS) entry which is preliminary data.</text>
</comment>
<dbReference type="CDD" id="cd05009">
    <property type="entry name" value="SIS_GlmS_GlmD_2"/>
    <property type="match status" value="1"/>
</dbReference>
<dbReference type="OrthoDB" id="106547at2"/>
<dbReference type="GO" id="GO:0004360">
    <property type="term" value="F:glutamine-fructose-6-phosphate transaminase (isomerizing) activity"/>
    <property type="evidence" value="ECO:0007669"/>
    <property type="project" value="UniProtKB-UniRule"/>
</dbReference>
<comment type="function">
    <text evidence="10">Catalyzes the first step in hexosamine metabolism, converting fructose-6P into glucosamine-6P using glutamine as a nitrogen source.</text>
</comment>
<comment type="subunit">
    <text evidence="10">Homodimer.</text>
</comment>
<dbReference type="CDD" id="cd00714">
    <property type="entry name" value="GFAT"/>
    <property type="match status" value="1"/>
</dbReference>
<reference evidence="13 14" key="1">
    <citation type="submission" date="2019-03" db="EMBL/GenBank/DDBJ databases">
        <title>Subsurface microbial communities from deep shales in Ohio and West Virginia, USA.</title>
        <authorList>
            <person name="Wrighton K."/>
        </authorList>
    </citation>
    <scope>NUCLEOTIDE SEQUENCE [LARGE SCALE GENOMIC DNA]</scope>
    <source>
        <strain evidence="13 14">MSL9.2</strain>
    </source>
</reference>
<proteinExistence type="inferred from homology"/>
<dbReference type="InterPro" id="IPR046348">
    <property type="entry name" value="SIS_dom_sf"/>
</dbReference>
<evidence type="ECO:0000256" key="6">
    <source>
        <dbReference type="ARBA" id="ARBA00022576"/>
    </source>
</evidence>
<dbReference type="Gene3D" id="3.60.20.10">
    <property type="entry name" value="Glutamine Phosphoribosylpyrophosphate, subunit 1, domain 1"/>
    <property type="match status" value="1"/>
</dbReference>
<dbReference type="Pfam" id="PF13522">
    <property type="entry name" value="GATase_6"/>
    <property type="match status" value="1"/>
</dbReference>
<keyword evidence="9" id="KW-0315">Glutamine amidotransferase</keyword>
<dbReference type="InterPro" id="IPR005855">
    <property type="entry name" value="GFAT"/>
</dbReference>
<comment type="catalytic activity">
    <reaction evidence="1 10">
        <text>D-fructose 6-phosphate + L-glutamine = D-glucosamine 6-phosphate + L-glutamate</text>
        <dbReference type="Rhea" id="RHEA:13237"/>
        <dbReference type="ChEBI" id="CHEBI:29985"/>
        <dbReference type="ChEBI" id="CHEBI:58359"/>
        <dbReference type="ChEBI" id="CHEBI:58725"/>
        <dbReference type="ChEBI" id="CHEBI:61527"/>
        <dbReference type="EC" id="2.6.1.16"/>
    </reaction>
</comment>
<dbReference type="InterPro" id="IPR017932">
    <property type="entry name" value="GATase_2_dom"/>
</dbReference>
<dbReference type="EC" id="2.6.1.16" evidence="3 10"/>
<evidence type="ECO:0000313" key="13">
    <source>
        <dbReference type="EMBL" id="TDW03631.1"/>
    </source>
</evidence>
<accession>A0A4R7Z0Y0</accession>
<dbReference type="Gene3D" id="3.40.50.10490">
    <property type="entry name" value="Glucose-6-phosphate isomerase like protein, domain 1"/>
    <property type="match status" value="2"/>
</dbReference>
<keyword evidence="6 10" id="KW-0032">Aminotransferase</keyword>
<dbReference type="AlphaFoldDB" id="A0A4R7Z0Y0"/>
<organism evidence="13 14">
    <name type="scientific">Halanaerobium saccharolyticum</name>
    <dbReference type="NCBI Taxonomy" id="43595"/>
    <lineage>
        <taxon>Bacteria</taxon>
        <taxon>Bacillati</taxon>
        <taxon>Bacillota</taxon>
        <taxon>Clostridia</taxon>
        <taxon>Halanaerobiales</taxon>
        <taxon>Halanaerobiaceae</taxon>
        <taxon>Halanaerobium</taxon>
    </lineage>
</organism>
<evidence type="ECO:0000313" key="14">
    <source>
        <dbReference type="Proteomes" id="UP000294697"/>
    </source>
</evidence>
<dbReference type="SUPFAM" id="SSF53697">
    <property type="entry name" value="SIS domain"/>
    <property type="match status" value="1"/>
</dbReference>
<dbReference type="GO" id="GO:0046349">
    <property type="term" value="P:amino sugar biosynthetic process"/>
    <property type="evidence" value="ECO:0007669"/>
    <property type="project" value="UniProtKB-ARBA"/>
</dbReference>
<protein>
    <recommendedName>
        <fullName evidence="4 10">Glutamine--fructose-6-phosphate aminotransferase [isomerizing]</fullName>
        <ecNumber evidence="3 10">2.6.1.16</ecNumber>
    </recommendedName>
    <alternativeName>
        <fullName evidence="10">D-fructose-6-phosphate amidotransferase</fullName>
    </alternativeName>
    <alternativeName>
        <fullName evidence="10">GFAT</fullName>
    </alternativeName>
    <alternativeName>
        <fullName evidence="10">Glucosamine-6-phosphate synthase</fullName>
    </alternativeName>
    <alternativeName>
        <fullName evidence="10">Hexosephosphate aminotransferase</fullName>
    </alternativeName>
    <alternativeName>
        <fullName evidence="10">L-glutamine--D-fructose-6-phosphate amidotransferase</fullName>
    </alternativeName>
</protein>
<dbReference type="InterPro" id="IPR035466">
    <property type="entry name" value="GlmS/AgaS_SIS"/>
</dbReference>
<dbReference type="NCBIfam" id="NF001484">
    <property type="entry name" value="PRK00331.1"/>
    <property type="match status" value="1"/>
</dbReference>
<evidence type="ECO:0000256" key="7">
    <source>
        <dbReference type="ARBA" id="ARBA00022679"/>
    </source>
</evidence>
<dbReference type="GO" id="GO:0005829">
    <property type="term" value="C:cytosol"/>
    <property type="evidence" value="ECO:0007669"/>
    <property type="project" value="TreeGrafter"/>
</dbReference>
<evidence type="ECO:0000256" key="1">
    <source>
        <dbReference type="ARBA" id="ARBA00001031"/>
    </source>
</evidence>
<evidence type="ECO:0000259" key="12">
    <source>
        <dbReference type="PROSITE" id="PS51464"/>
    </source>
</evidence>
<dbReference type="GO" id="GO:0006487">
    <property type="term" value="P:protein N-linked glycosylation"/>
    <property type="evidence" value="ECO:0007669"/>
    <property type="project" value="TreeGrafter"/>
</dbReference>
<dbReference type="SUPFAM" id="SSF56235">
    <property type="entry name" value="N-terminal nucleophile aminohydrolases (Ntn hydrolases)"/>
    <property type="match status" value="1"/>
</dbReference>
<dbReference type="InterPro" id="IPR001347">
    <property type="entry name" value="SIS_dom"/>
</dbReference>
<dbReference type="GO" id="GO:0097367">
    <property type="term" value="F:carbohydrate derivative binding"/>
    <property type="evidence" value="ECO:0007669"/>
    <property type="project" value="InterPro"/>
</dbReference>
<comment type="subcellular location">
    <subcellularLocation>
        <location evidence="2 10">Cytoplasm</location>
    </subcellularLocation>
</comment>
<keyword evidence="5 10" id="KW-0963">Cytoplasm</keyword>
<dbReference type="FunFam" id="3.40.50.10490:FF:000002">
    <property type="entry name" value="Glutamine--fructose-6-phosphate aminotransferase [isomerizing]"/>
    <property type="match status" value="1"/>
</dbReference>
<dbReference type="GO" id="GO:0006047">
    <property type="term" value="P:UDP-N-acetylglucosamine metabolic process"/>
    <property type="evidence" value="ECO:0007669"/>
    <property type="project" value="TreeGrafter"/>
</dbReference>
<feature type="domain" description="SIS" evidence="12">
    <location>
        <begin position="454"/>
        <end position="597"/>
    </location>
</feature>
<dbReference type="InterPro" id="IPR029055">
    <property type="entry name" value="Ntn_hydrolases_N"/>
</dbReference>
<feature type="domain" description="Glutamine amidotransferase type-2" evidence="11">
    <location>
        <begin position="2"/>
        <end position="217"/>
    </location>
</feature>
<feature type="initiator methionine" description="Removed" evidence="10">
    <location>
        <position position="1"/>
    </location>
</feature>
<evidence type="ECO:0000256" key="5">
    <source>
        <dbReference type="ARBA" id="ARBA00022490"/>
    </source>
</evidence>
<dbReference type="GO" id="GO:0006002">
    <property type="term" value="P:fructose 6-phosphate metabolic process"/>
    <property type="evidence" value="ECO:0007669"/>
    <property type="project" value="TreeGrafter"/>
</dbReference>
<dbReference type="PROSITE" id="PS51278">
    <property type="entry name" value="GATASE_TYPE_2"/>
    <property type="match status" value="1"/>
</dbReference>
<feature type="active site" description="Nucleophile; for GATase activity" evidence="10">
    <location>
        <position position="2"/>
    </location>
</feature>
<dbReference type="PANTHER" id="PTHR10937:SF0">
    <property type="entry name" value="GLUTAMINE--FRUCTOSE-6-PHOSPHATE TRANSAMINASE (ISOMERIZING)"/>
    <property type="match status" value="1"/>
</dbReference>
<feature type="active site" description="For Fru-6P isomerization activity" evidence="10">
    <location>
        <position position="602"/>
    </location>
</feature>
<dbReference type="InterPro" id="IPR047084">
    <property type="entry name" value="GFAT_N"/>
</dbReference>
<dbReference type="FunFam" id="3.60.20.10:FF:000006">
    <property type="entry name" value="Glutamine--fructose-6-phosphate aminotransferase [isomerizing]"/>
    <property type="match status" value="1"/>
</dbReference>
<evidence type="ECO:0000256" key="8">
    <source>
        <dbReference type="ARBA" id="ARBA00022737"/>
    </source>
</evidence>
<dbReference type="HAMAP" id="MF_00164">
    <property type="entry name" value="GlmS"/>
    <property type="match status" value="1"/>
</dbReference>
<evidence type="ECO:0000256" key="4">
    <source>
        <dbReference type="ARBA" id="ARBA00016090"/>
    </source>
</evidence>
<dbReference type="EMBL" id="SODA01000011">
    <property type="protein sequence ID" value="TDW03631.1"/>
    <property type="molecule type" value="Genomic_DNA"/>
</dbReference>
<evidence type="ECO:0000256" key="3">
    <source>
        <dbReference type="ARBA" id="ARBA00012916"/>
    </source>
</evidence>
<dbReference type="CDD" id="cd05008">
    <property type="entry name" value="SIS_GlmS_GlmD_1"/>
    <property type="match status" value="1"/>
</dbReference>
<dbReference type="PROSITE" id="PS51464">
    <property type="entry name" value="SIS"/>
    <property type="match status" value="2"/>
</dbReference>
<evidence type="ECO:0000256" key="9">
    <source>
        <dbReference type="ARBA" id="ARBA00022962"/>
    </source>
</evidence>